<dbReference type="NCBIfam" id="TIGR01575">
    <property type="entry name" value="rimI"/>
    <property type="match status" value="1"/>
</dbReference>
<keyword evidence="2" id="KW-0963">Cytoplasm</keyword>
<dbReference type="Gene3D" id="3.40.630.30">
    <property type="match status" value="1"/>
</dbReference>
<evidence type="ECO:0000256" key="1">
    <source>
        <dbReference type="ARBA" id="ARBA00005395"/>
    </source>
</evidence>
<evidence type="ECO:0000256" key="4">
    <source>
        <dbReference type="ARBA" id="ARBA00023315"/>
    </source>
</evidence>
<dbReference type="SUPFAM" id="SSF55729">
    <property type="entry name" value="Acyl-CoA N-acyltransferases (Nat)"/>
    <property type="match status" value="1"/>
</dbReference>
<dbReference type="InterPro" id="IPR016181">
    <property type="entry name" value="Acyl_CoA_acyltransferase"/>
</dbReference>
<dbReference type="Proteomes" id="UP000239007">
    <property type="component" value="Unassembled WGS sequence"/>
</dbReference>
<comment type="similarity">
    <text evidence="1">Belongs to the acetyltransferase family. RimI subfamily.</text>
</comment>
<keyword evidence="3 6" id="KW-0808">Transferase</keyword>
<feature type="domain" description="N-acetyltransferase" evidence="5">
    <location>
        <begin position="18"/>
        <end position="165"/>
    </location>
</feature>
<evidence type="ECO:0000256" key="3">
    <source>
        <dbReference type="ARBA" id="ARBA00022679"/>
    </source>
</evidence>
<evidence type="ECO:0000313" key="7">
    <source>
        <dbReference type="Proteomes" id="UP000239007"/>
    </source>
</evidence>
<dbReference type="InterPro" id="IPR050680">
    <property type="entry name" value="YpeA/RimI_acetyltransf"/>
</dbReference>
<name>A0A2S7UYX3_9GAMM</name>
<protein>
    <submittedName>
        <fullName evidence="6">Ribosomal-protein-alanine N-acetyltransferase</fullName>
    </submittedName>
</protein>
<dbReference type="AlphaFoldDB" id="A0A2S7UYX3"/>
<dbReference type="Pfam" id="PF00583">
    <property type="entry name" value="Acetyltransf_1"/>
    <property type="match status" value="1"/>
</dbReference>
<evidence type="ECO:0000313" key="6">
    <source>
        <dbReference type="EMBL" id="PQJ54915.1"/>
    </source>
</evidence>
<evidence type="ECO:0000259" key="5">
    <source>
        <dbReference type="PROSITE" id="PS51186"/>
    </source>
</evidence>
<dbReference type="InterPro" id="IPR006464">
    <property type="entry name" value="AcTrfase_RimI/Ard1"/>
</dbReference>
<dbReference type="InterPro" id="IPR000182">
    <property type="entry name" value="GNAT_dom"/>
</dbReference>
<dbReference type="PANTHER" id="PTHR43420:SF12">
    <property type="entry name" value="N-ACETYLTRANSFERASE DOMAIN-CONTAINING PROTEIN"/>
    <property type="match status" value="1"/>
</dbReference>
<dbReference type="GO" id="GO:0008080">
    <property type="term" value="F:N-acetyltransferase activity"/>
    <property type="evidence" value="ECO:0007669"/>
    <property type="project" value="InterPro"/>
</dbReference>
<keyword evidence="4" id="KW-0012">Acyltransferase</keyword>
<accession>A0A2S7UYX3</accession>
<gene>
    <name evidence="6" type="ORF">BTO11_15480</name>
</gene>
<dbReference type="PROSITE" id="PS51186">
    <property type="entry name" value="GNAT"/>
    <property type="match status" value="1"/>
</dbReference>
<sequence length="165" mass="19198">MQLSQLKQFKKTNLVAKIEILELNQAHIPLLVEIDERSHLSPWSQKIFESSFNARSHNFYMQKDCEILGYYFAEFVVGDMTLENICIAPEHQGKGLAKKLMTHLIEHAKSLNTENMFLEVRESNNKAISLYESYQFEVTGKRKEYYSVPNSTARETALLMKRSFV</sequence>
<dbReference type="EMBL" id="MSCH01000003">
    <property type="protein sequence ID" value="PQJ54915.1"/>
    <property type="molecule type" value="Genomic_DNA"/>
</dbReference>
<dbReference type="PANTHER" id="PTHR43420">
    <property type="entry name" value="ACETYLTRANSFERASE"/>
    <property type="match status" value="1"/>
</dbReference>
<keyword evidence="7" id="KW-1185">Reference proteome</keyword>
<reference evidence="6 7" key="1">
    <citation type="submission" date="2016-12" db="EMBL/GenBank/DDBJ databases">
        <title>Diversity of luminous bacteria.</title>
        <authorList>
            <person name="Yoshizawa S."/>
            <person name="Kogure K."/>
        </authorList>
    </citation>
    <scope>NUCLEOTIDE SEQUENCE [LARGE SCALE GENOMIC DNA]</scope>
    <source>
        <strain evidence="6 7">SA4-48</strain>
    </source>
</reference>
<comment type="caution">
    <text evidence="6">The sequence shown here is derived from an EMBL/GenBank/DDBJ whole genome shotgun (WGS) entry which is preliminary data.</text>
</comment>
<dbReference type="CDD" id="cd04301">
    <property type="entry name" value="NAT_SF"/>
    <property type="match status" value="1"/>
</dbReference>
<evidence type="ECO:0000256" key="2">
    <source>
        <dbReference type="ARBA" id="ARBA00022490"/>
    </source>
</evidence>
<proteinExistence type="inferred from homology"/>
<organism evidence="6 7">
    <name type="scientific">Psychrosphaera saromensis</name>
    <dbReference type="NCBI Taxonomy" id="716813"/>
    <lineage>
        <taxon>Bacteria</taxon>
        <taxon>Pseudomonadati</taxon>
        <taxon>Pseudomonadota</taxon>
        <taxon>Gammaproteobacteria</taxon>
        <taxon>Alteromonadales</taxon>
        <taxon>Pseudoalteromonadaceae</taxon>
        <taxon>Psychrosphaera</taxon>
    </lineage>
</organism>